<gene>
    <name evidence="7" type="primary">UAP1</name>
    <name evidence="7" type="ORF">H4R26_003591</name>
</gene>
<dbReference type="Proteomes" id="UP001150907">
    <property type="component" value="Unassembled WGS sequence"/>
</dbReference>
<comment type="pathway">
    <text evidence="1">Nucleotide-sugar biosynthesis; UDP-N-acetyl-alpha-D-glucosamine biosynthesis; UDP-N-acetyl-alpha-D-glucosamine from N-acetyl-alpha-D-glucosamine 1-phosphate: step 1/1.</text>
</comment>
<comment type="caution">
    <text evidence="7">The sequence shown here is derived from an EMBL/GenBank/DDBJ whole genome shotgun (WGS) entry which is preliminary data.</text>
</comment>
<evidence type="ECO:0000256" key="4">
    <source>
        <dbReference type="ARBA" id="ARBA00022679"/>
    </source>
</evidence>
<dbReference type="EMBL" id="JANBQF010000300">
    <property type="protein sequence ID" value="KAJ2002457.1"/>
    <property type="molecule type" value="Genomic_DNA"/>
</dbReference>
<keyword evidence="8" id="KW-1185">Reference proteome</keyword>
<dbReference type="Gene3D" id="3.90.550.10">
    <property type="entry name" value="Spore Coat Polysaccharide Biosynthesis Protein SpsA, Chain A"/>
    <property type="match status" value="1"/>
</dbReference>
<keyword evidence="5" id="KW-0548">Nucleotidyltransferase</keyword>
<organism evidence="7 8">
    <name type="scientific">Coemansia thaxteri</name>
    <dbReference type="NCBI Taxonomy" id="2663907"/>
    <lineage>
        <taxon>Eukaryota</taxon>
        <taxon>Fungi</taxon>
        <taxon>Fungi incertae sedis</taxon>
        <taxon>Zoopagomycota</taxon>
        <taxon>Kickxellomycotina</taxon>
        <taxon>Kickxellomycetes</taxon>
        <taxon>Kickxellales</taxon>
        <taxon>Kickxellaceae</taxon>
        <taxon>Coemansia</taxon>
    </lineage>
</organism>
<protein>
    <recommendedName>
        <fullName evidence="3">UDP-N-acetylglucosamine diphosphorylase</fullName>
        <ecNumber evidence="3">2.7.7.23</ecNumber>
    </recommendedName>
</protein>
<comment type="similarity">
    <text evidence="2">Belongs to the UDPGP type 1 family.</text>
</comment>
<dbReference type="Pfam" id="PF01704">
    <property type="entry name" value="UDPGP"/>
    <property type="match status" value="1"/>
</dbReference>
<dbReference type="GO" id="GO:0006048">
    <property type="term" value="P:UDP-N-acetylglucosamine biosynthetic process"/>
    <property type="evidence" value="ECO:0007669"/>
    <property type="project" value="TreeGrafter"/>
</dbReference>
<evidence type="ECO:0000256" key="6">
    <source>
        <dbReference type="ARBA" id="ARBA00048493"/>
    </source>
</evidence>
<evidence type="ECO:0000256" key="2">
    <source>
        <dbReference type="ARBA" id="ARBA00010401"/>
    </source>
</evidence>
<keyword evidence="4" id="KW-0808">Transferase</keyword>
<dbReference type="GO" id="GO:0003977">
    <property type="term" value="F:UDP-N-acetylglucosamine diphosphorylase activity"/>
    <property type="evidence" value="ECO:0007669"/>
    <property type="project" value="UniProtKB-EC"/>
</dbReference>
<comment type="catalytic activity">
    <reaction evidence="6">
        <text>N-acetyl-alpha-D-glucosamine 1-phosphate + UTP + H(+) = UDP-N-acetyl-alpha-D-glucosamine + diphosphate</text>
        <dbReference type="Rhea" id="RHEA:13509"/>
        <dbReference type="ChEBI" id="CHEBI:15378"/>
        <dbReference type="ChEBI" id="CHEBI:33019"/>
        <dbReference type="ChEBI" id="CHEBI:46398"/>
        <dbReference type="ChEBI" id="CHEBI:57705"/>
        <dbReference type="ChEBI" id="CHEBI:57776"/>
        <dbReference type="EC" id="2.7.7.23"/>
    </reaction>
</comment>
<dbReference type="OrthoDB" id="532420at2759"/>
<evidence type="ECO:0000256" key="5">
    <source>
        <dbReference type="ARBA" id="ARBA00022695"/>
    </source>
</evidence>
<proteinExistence type="inferred from homology"/>
<sequence>MEGGLCQADWQISRGLHWVFLGLGGTDRRRGPITEAVRAPPAARRSSVRSKEQGAGLYHAAQVDTLLHQHSPITVPAQQQHRSFAMVRNTPSFTAQRLEALNKHYYEADQHHVFKFLSDLGDEAAAELFEQLDGIRPERCNEFFDRTVRHPAAPADAGADKIAPLASDSFASTLEDSGTPASDIAAWQDEGMRLLRANKVAVILLAGGQGSRLGSSEPKGCYDIGLPSGKCLFEIQAERIRRLQQLAADPTTGAAATIPWLVMTSGPTSEATKKKFAESAYFGLAEKDVFFFNQGVLPCFDLDGKIMLESHGKVAVAPDGNGGIYEALRLSGALDWLRQRGVEHIHSYCVDNCLVRVADPTFIGYAALRGAECGALVVPKKAWNEPVGVICLRNGRYSVVEYSEISEEMAKLKRTGTDQLAYNAGNICSHYYTLDFLQTRVPDIEARLEHHIARKKIKHVDMETGSIVVPTKPNGIKLERFVFDVFPYVERMAILEVARCEQFSPLKNAPGSGVDCPETSRSDLIAQCMRFAQAAGATIQTTDGDSQVEPCFEISPLVSYAGEGLESLRGKTLAANQHIASLDNVATV</sequence>
<dbReference type="InterPro" id="IPR029044">
    <property type="entry name" value="Nucleotide-diphossugar_trans"/>
</dbReference>
<name>A0A9W8BHT6_9FUNG</name>
<dbReference type="PANTHER" id="PTHR11952:SF2">
    <property type="entry name" value="LD24639P"/>
    <property type="match status" value="1"/>
</dbReference>
<dbReference type="CDD" id="cd04193">
    <property type="entry name" value="UDPGlcNAc_PPase"/>
    <property type="match status" value="1"/>
</dbReference>
<dbReference type="SUPFAM" id="SSF53448">
    <property type="entry name" value="Nucleotide-diphospho-sugar transferases"/>
    <property type="match status" value="1"/>
</dbReference>
<dbReference type="InterPro" id="IPR002618">
    <property type="entry name" value="UDPGP_fam"/>
</dbReference>
<evidence type="ECO:0000313" key="7">
    <source>
        <dbReference type="EMBL" id="KAJ2002457.1"/>
    </source>
</evidence>
<evidence type="ECO:0000256" key="1">
    <source>
        <dbReference type="ARBA" id="ARBA00005208"/>
    </source>
</evidence>
<reference evidence="7" key="1">
    <citation type="submission" date="2022-07" db="EMBL/GenBank/DDBJ databases">
        <title>Phylogenomic reconstructions and comparative analyses of Kickxellomycotina fungi.</title>
        <authorList>
            <person name="Reynolds N.K."/>
            <person name="Stajich J.E."/>
            <person name="Barry K."/>
            <person name="Grigoriev I.V."/>
            <person name="Crous P."/>
            <person name="Smith M.E."/>
        </authorList>
    </citation>
    <scope>NUCLEOTIDE SEQUENCE</scope>
    <source>
        <strain evidence="7">IMI 214461</strain>
    </source>
</reference>
<dbReference type="FunFam" id="3.90.550.10:FF:000075">
    <property type="entry name" value="Probable UDP-N-acetylglucosamine pyrophosphorylase"/>
    <property type="match status" value="1"/>
</dbReference>
<dbReference type="PANTHER" id="PTHR11952">
    <property type="entry name" value="UDP- GLUCOSE PYROPHOSPHORYLASE"/>
    <property type="match status" value="1"/>
</dbReference>
<dbReference type="EC" id="2.7.7.23" evidence="3"/>
<dbReference type="InterPro" id="IPR039741">
    <property type="entry name" value="UDP-sugar_pyrophosphorylase"/>
</dbReference>
<evidence type="ECO:0000256" key="3">
    <source>
        <dbReference type="ARBA" id="ARBA00012457"/>
    </source>
</evidence>
<dbReference type="AlphaFoldDB" id="A0A9W8BHT6"/>
<accession>A0A9W8BHT6</accession>
<evidence type="ECO:0000313" key="8">
    <source>
        <dbReference type="Proteomes" id="UP001150907"/>
    </source>
</evidence>